<sequence length="102" mass="11822">MAVVPKHTDSYSHYDPDKDLTIDQLHRFTQAANSAQKKREEQLALETPVEEKPSMMAAVRRARRRAMKPIVTVKPDKPNTLRYIIWLIVFALIALWLMYISG</sequence>
<proteinExistence type="predicted"/>
<gene>
    <name evidence="2" type="ORF">SAMN02745782_02032</name>
</gene>
<dbReference type="EMBL" id="FUXB01000009">
    <property type="protein sequence ID" value="SJZ99665.1"/>
    <property type="molecule type" value="Genomic_DNA"/>
</dbReference>
<dbReference type="RefSeq" id="WP_078926406.1">
    <property type="nucleotide sequence ID" value="NZ_FUXB01000009.1"/>
</dbReference>
<keyword evidence="3" id="KW-1185">Reference proteome</keyword>
<evidence type="ECO:0000313" key="3">
    <source>
        <dbReference type="Proteomes" id="UP000190834"/>
    </source>
</evidence>
<protein>
    <submittedName>
        <fullName evidence="2">Uncharacterized protein</fullName>
    </submittedName>
</protein>
<keyword evidence="1" id="KW-0472">Membrane</keyword>
<dbReference type="Proteomes" id="UP000190834">
    <property type="component" value="Unassembled WGS sequence"/>
</dbReference>
<dbReference type="OrthoDB" id="5896947at2"/>
<evidence type="ECO:0000256" key="1">
    <source>
        <dbReference type="SAM" id="Phobius"/>
    </source>
</evidence>
<feature type="transmembrane region" description="Helical" evidence="1">
    <location>
        <begin position="83"/>
        <end position="101"/>
    </location>
</feature>
<dbReference type="GeneID" id="70581498"/>
<organism evidence="2 3">
    <name type="scientific">Vibrio cincinnatiensis DSM 19608</name>
    <dbReference type="NCBI Taxonomy" id="1123491"/>
    <lineage>
        <taxon>Bacteria</taxon>
        <taxon>Pseudomonadati</taxon>
        <taxon>Pseudomonadota</taxon>
        <taxon>Gammaproteobacteria</taxon>
        <taxon>Vibrionales</taxon>
        <taxon>Vibrionaceae</taxon>
        <taxon>Vibrio</taxon>
    </lineage>
</organism>
<dbReference type="AlphaFoldDB" id="A0A1T4Q7G6"/>
<accession>A0A1T4Q7G6</accession>
<reference evidence="3" key="1">
    <citation type="submission" date="2017-02" db="EMBL/GenBank/DDBJ databases">
        <authorList>
            <person name="Varghese N."/>
            <person name="Submissions S."/>
        </authorList>
    </citation>
    <scope>NUCLEOTIDE SEQUENCE [LARGE SCALE GENOMIC DNA]</scope>
    <source>
        <strain evidence="3">DSM 19608</strain>
    </source>
</reference>
<evidence type="ECO:0000313" key="2">
    <source>
        <dbReference type="EMBL" id="SJZ99665.1"/>
    </source>
</evidence>
<keyword evidence="1" id="KW-1133">Transmembrane helix</keyword>
<keyword evidence="1" id="KW-0812">Transmembrane</keyword>
<name>A0A1T4Q7G6_VIBCI</name>